<keyword evidence="2 4" id="KW-0479">Metal-binding</keyword>
<evidence type="ECO:0000313" key="7">
    <source>
        <dbReference type="Proteomes" id="UP000410492"/>
    </source>
</evidence>
<dbReference type="Pfam" id="PF23410">
    <property type="entry name" value="Beta-prop_VPS8"/>
    <property type="match status" value="1"/>
</dbReference>
<dbReference type="InterPro" id="IPR013083">
    <property type="entry name" value="Znf_RING/FYVE/PHD"/>
</dbReference>
<keyword evidence="3" id="KW-0862">Zinc</keyword>
<keyword evidence="7" id="KW-1185">Reference proteome</keyword>
<dbReference type="PROSITE" id="PS50089">
    <property type="entry name" value="ZF_RING_2"/>
    <property type="match status" value="1"/>
</dbReference>
<proteinExistence type="inferred from homology"/>
<evidence type="ECO:0000256" key="2">
    <source>
        <dbReference type="ARBA" id="ARBA00022771"/>
    </source>
</evidence>
<dbReference type="EMBL" id="CAACVG010007996">
    <property type="protein sequence ID" value="VEN47938.1"/>
    <property type="molecule type" value="Genomic_DNA"/>
</dbReference>
<evidence type="ECO:0000256" key="1">
    <source>
        <dbReference type="ARBA" id="ARBA00009422"/>
    </source>
</evidence>
<dbReference type="PANTHER" id="PTHR12616">
    <property type="entry name" value="VACUOLAR PROTEIN SORTING VPS41"/>
    <property type="match status" value="1"/>
</dbReference>
<organism evidence="6 7">
    <name type="scientific">Callosobruchus maculatus</name>
    <name type="common">Southern cowpea weevil</name>
    <name type="synonym">Pulse bruchid</name>
    <dbReference type="NCBI Taxonomy" id="64391"/>
    <lineage>
        <taxon>Eukaryota</taxon>
        <taxon>Metazoa</taxon>
        <taxon>Ecdysozoa</taxon>
        <taxon>Arthropoda</taxon>
        <taxon>Hexapoda</taxon>
        <taxon>Insecta</taxon>
        <taxon>Pterygota</taxon>
        <taxon>Neoptera</taxon>
        <taxon>Endopterygota</taxon>
        <taxon>Coleoptera</taxon>
        <taxon>Polyphaga</taxon>
        <taxon>Cucujiformia</taxon>
        <taxon>Chrysomeloidea</taxon>
        <taxon>Chrysomelidae</taxon>
        <taxon>Bruchinae</taxon>
        <taxon>Bruchini</taxon>
        <taxon>Callosobruchus</taxon>
    </lineage>
</organism>
<dbReference type="GO" id="GO:0006623">
    <property type="term" value="P:protein targeting to vacuole"/>
    <property type="evidence" value="ECO:0007669"/>
    <property type="project" value="InterPro"/>
</dbReference>
<dbReference type="InterPro" id="IPR036322">
    <property type="entry name" value="WD40_repeat_dom_sf"/>
</dbReference>
<dbReference type="OrthoDB" id="289913at2759"/>
<dbReference type="InterPro" id="IPR015943">
    <property type="entry name" value="WD40/YVTN_repeat-like_dom_sf"/>
</dbReference>
<accession>A0A653CJ42</accession>
<evidence type="ECO:0000313" key="6">
    <source>
        <dbReference type="EMBL" id="VEN47938.1"/>
    </source>
</evidence>
<keyword evidence="2 4" id="KW-0863">Zinc-finger</keyword>
<reference evidence="6 7" key="1">
    <citation type="submission" date="2019-01" db="EMBL/GenBank/DDBJ databases">
        <authorList>
            <person name="Sayadi A."/>
        </authorList>
    </citation>
    <scope>NUCLEOTIDE SEQUENCE [LARGE SCALE GENOMIC DNA]</scope>
</reference>
<evidence type="ECO:0000256" key="3">
    <source>
        <dbReference type="ARBA" id="ARBA00022833"/>
    </source>
</evidence>
<dbReference type="Proteomes" id="UP000410492">
    <property type="component" value="Unassembled WGS sequence"/>
</dbReference>
<feature type="domain" description="RING-type" evidence="5">
    <location>
        <begin position="1134"/>
        <end position="1180"/>
    </location>
</feature>
<dbReference type="SUPFAM" id="SSF50978">
    <property type="entry name" value="WD40 repeat-like"/>
    <property type="match status" value="1"/>
</dbReference>
<dbReference type="InterPro" id="IPR001841">
    <property type="entry name" value="Znf_RING"/>
</dbReference>
<evidence type="ECO:0000259" key="5">
    <source>
        <dbReference type="PROSITE" id="PS50089"/>
    </source>
</evidence>
<comment type="similarity">
    <text evidence="1">Belongs to the VPS8 family.</text>
</comment>
<evidence type="ECO:0000256" key="4">
    <source>
        <dbReference type="PROSITE-ProRule" id="PRU00175"/>
    </source>
</evidence>
<dbReference type="SUPFAM" id="SSF57850">
    <property type="entry name" value="RING/U-box"/>
    <property type="match status" value="1"/>
</dbReference>
<protein>
    <recommendedName>
        <fullName evidence="5">RING-type domain-containing protein</fullName>
    </recommendedName>
</protein>
<sequence>VERLFWHSKTNVKTRSKLKIKLKNVIITGYNFSKRPLSLNSPTMGSESDEIPVEDSDESLLDFKEINDLEFNIPHVSPPSLESVLWDMESEGSDNASLLSFQTMSHKFRSMLCHNILQGISAQISSASDRVDAGQPTVIINSVKYIAVGMSHGYILNFDFDQNLCWCCHDSNTVDQGAVSALAFNLESTRVLVGYERGYISMLDAANGDVIRRLPDAHAPQTAVLYLRFTFLSNLALVGDSSGCVFSMTFNRRLGRRSWDSKCLFSGARGEVCVFEPLIKGQEVEFLNRQVLVAMATLSKVIIISIKPKLKVYFSQQLPRICTALPLISWQLVSVGKSFQPVLAWGRGNELHYTRVITHYHSHRVRIVPLRSVQLSYTMMGLHWLGTRHLAIMDTSENLRLIEVRSQRELEVLEVANAGLVYSSAHFKALAVGGGVSEAFALAGERACYNSISSRGDQLLILGTRAVHLVKLRSWPERLLYLSEQNRWTEALNLAADEGSTRETYAVTLLTKYLESLNRNAVDKESLTAAVRCCVKLEKITILCNDIFEAVSTEPNNLEYYYDLLTDHIVNENLTYLSPSVAQKLVSYLDQKDPQALEKVLLSLDVTCLDLHQVLKICKKSKLYNAWIYITTKTLKDFASPLTEFLNELTPDNHRLGNVMLVYISSCLAGLAYPTGTLSPAETQVARSDVLRCLETSHSPAASDSEAPYPYLRALLHYNTREFLNVVGLAFNEAQEFLGEMGVQRKTRLIGILAGLAKRPEFTESQKINVICFISRLVVQNNLETDRHMLDMLITSLTSAKTSLSLRDHSEREQAWLDLLNAKKLSHLKADELLKISLDSKCYRVSEFLYEVKRDYANIVECYLKDPVRKQEVFNYILNYINVEERFIRQQFMMNFKELCMISSKKSAEVVIQYFPDLVPQFTAMLEQDPDLQYAFLGEIIASDIKVPPDIAETYLRLLCERNRPAVCAYLQVSTCRNEEALRITREYQVHPATAMMLEHGGEWMEALELLLEQDLINEAVSLCVRGAEHLDNEGAQKLWLTLLQNKRTTSGTSLRQLLHAAAPHVPPTQLLDLVSNANFGDIKALLKGMLNDYNHDVVMLTTTLRLLDKDLHHGLAKALSSSGKGVSVSNLICSLCQKTLSYHKVLENRFETQVWSCGHCFHMSCISAAETGHICPQCRMKGIMLSALKKSNRVDESERMRMRPDLEGHF</sequence>
<dbReference type="Gene3D" id="2.130.10.10">
    <property type="entry name" value="YVTN repeat-like/Quinoprotein amine dehydrogenase"/>
    <property type="match status" value="1"/>
</dbReference>
<name>A0A653CJ42_CALMS</name>
<dbReference type="PANTHER" id="PTHR12616:SF8">
    <property type="entry name" value="VACUOLAR PROTEIN SORTING-ASSOCIATED PROTEIN 8 HOMOLOG"/>
    <property type="match status" value="1"/>
</dbReference>
<dbReference type="GO" id="GO:0005770">
    <property type="term" value="C:late endosome"/>
    <property type="evidence" value="ECO:0007669"/>
    <property type="project" value="TreeGrafter"/>
</dbReference>
<dbReference type="GO" id="GO:0034058">
    <property type="term" value="P:endosomal vesicle fusion"/>
    <property type="evidence" value="ECO:0007669"/>
    <property type="project" value="TreeGrafter"/>
</dbReference>
<dbReference type="GO" id="GO:0030897">
    <property type="term" value="C:HOPS complex"/>
    <property type="evidence" value="ECO:0007669"/>
    <property type="project" value="TreeGrafter"/>
</dbReference>
<dbReference type="InterPro" id="IPR045111">
    <property type="entry name" value="Vps41/Vps8"/>
</dbReference>
<dbReference type="Gene3D" id="3.30.40.10">
    <property type="entry name" value="Zinc/RING finger domain, C3HC4 (zinc finger)"/>
    <property type="match status" value="1"/>
</dbReference>
<dbReference type="Pfam" id="PF12816">
    <property type="entry name" value="TPR_Vps8"/>
    <property type="match status" value="1"/>
</dbReference>
<gene>
    <name evidence="6" type="ORF">CALMAC_LOCUS9579</name>
</gene>
<dbReference type="InterPro" id="IPR025941">
    <property type="entry name" value="Vps8_central_dom"/>
</dbReference>
<feature type="non-terminal residue" evidence="6">
    <location>
        <position position="1"/>
    </location>
</feature>
<dbReference type="AlphaFoldDB" id="A0A653CJ42"/>
<dbReference type="GO" id="GO:0008270">
    <property type="term" value="F:zinc ion binding"/>
    <property type="evidence" value="ECO:0007669"/>
    <property type="project" value="UniProtKB-KW"/>
</dbReference>